<keyword evidence="4" id="KW-1185">Reference proteome</keyword>
<comment type="caution">
    <text evidence="3">The sequence shown here is derived from an EMBL/GenBank/DDBJ whole genome shotgun (WGS) entry which is preliminary data.</text>
</comment>
<dbReference type="Proteomes" id="UP001408356">
    <property type="component" value="Unassembled WGS sequence"/>
</dbReference>
<dbReference type="SMART" id="SM00906">
    <property type="entry name" value="Fungal_trans"/>
    <property type="match status" value="1"/>
</dbReference>
<reference evidence="3 4" key="1">
    <citation type="journal article" date="2024" name="J. Plant Pathol.">
        <title>Sequence and assembly of the genome of Seiridium unicorne, isolate CBS 538.82, causal agent of cypress canker disease.</title>
        <authorList>
            <person name="Scali E."/>
            <person name="Rocca G.D."/>
            <person name="Danti R."/>
            <person name="Garbelotto M."/>
            <person name="Barberini S."/>
            <person name="Baroncelli R."/>
            <person name="Emiliani G."/>
        </authorList>
    </citation>
    <scope>NUCLEOTIDE SEQUENCE [LARGE SCALE GENOMIC DNA]</scope>
    <source>
        <strain evidence="3 4">BM-138-508</strain>
    </source>
</reference>
<evidence type="ECO:0000313" key="4">
    <source>
        <dbReference type="Proteomes" id="UP001408356"/>
    </source>
</evidence>
<organism evidence="3 4">
    <name type="scientific">Seiridium unicorne</name>
    <dbReference type="NCBI Taxonomy" id="138068"/>
    <lineage>
        <taxon>Eukaryota</taxon>
        <taxon>Fungi</taxon>
        <taxon>Dikarya</taxon>
        <taxon>Ascomycota</taxon>
        <taxon>Pezizomycotina</taxon>
        <taxon>Sordariomycetes</taxon>
        <taxon>Xylariomycetidae</taxon>
        <taxon>Amphisphaeriales</taxon>
        <taxon>Sporocadaceae</taxon>
        <taxon>Seiridium</taxon>
    </lineage>
</organism>
<keyword evidence="1" id="KW-0539">Nucleus</keyword>
<evidence type="ECO:0000256" key="1">
    <source>
        <dbReference type="ARBA" id="ARBA00023242"/>
    </source>
</evidence>
<evidence type="ECO:0000313" key="3">
    <source>
        <dbReference type="EMBL" id="KAK9422945.1"/>
    </source>
</evidence>
<name>A0ABR2V7Q6_9PEZI</name>
<protein>
    <submittedName>
        <fullName evidence="3">Transcription factor domain-containing protein</fullName>
    </submittedName>
</protein>
<proteinExistence type="predicted"/>
<feature type="domain" description="Xylanolytic transcriptional activator regulatory" evidence="2">
    <location>
        <begin position="289"/>
        <end position="364"/>
    </location>
</feature>
<dbReference type="InterPro" id="IPR007219">
    <property type="entry name" value="XnlR_reg_dom"/>
</dbReference>
<dbReference type="PANTHER" id="PTHR31668:SF10">
    <property type="entry name" value="ZN(II)2CYS6 TRANSCRIPTION FACTOR (EUROFUNG)"/>
    <property type="match status" value="1"/>
</dbReference>
<evidence type="ECO:0000259" key="2">
    <source>
        <dbReference type="SMART" id="SM00906"/>
    </source>
</evidence>
<dbReference type="Pfam" id="PF04082">
    <property type="entry name" value="Fungal_trans"/>
    <property type="match status" value="1"/>
</dbReference>
<dbReference type="PANTHER" id="PTHR31668">
    <property type="entry name" value="GLUCOSE TRANSPORT TRANSCRIPTION REGULATOR RGT1-RELATED-RELATED"/>
    <property type="match status" value="1"/>
</dbReference>
<dbReference type="CDD" id="cd12148">
    <property type="entry name" value="fungal_TF_MHR"/>
    <property type="match status" value="1"/>
</dbReference>
<accession>A0ABR2V7Q6</accession>
<gene>
    <name evidence="3" type="ORF">SUNI508_04612</name>
</gene>
<dbReference type="InterPro" id="IPR050797">
    <property type="entry name" value="Carb_Metab_Trans_Reg"/>
</dbReference>
<sequence>MLVLLIVRDPASLRALAHTDRIESRHVTSVIGASPAATGSALMSRAHFVAHTGRSLSASSLTVSMAAGRSESREELSAIGQAANLADGSHVTTSPAATGAGLSGHIIGPTLARDAQMIEQFLSPREGIAESHVRPNPYSVYSDNPSNPVVYMKVPKQRTATSSGNGTPGFKQCEIMTRILEPLGPSLVELYFNVVHSPFPILDEMAVMKAYHQGALPHTLVCEIYAVSLVFWELSAKVISSHRPLPDVRYLWNLTVSALHVDFLSPSLSTVLACILDLLGRPITSITYNAVNVGSAVALAQSLGLNRDSSDWNLDRRQKSLRVRTWWGLLIHDYWASLCHGTPSHIHRDQWDVAIPEISTILDDAPSGDPSVAEARQMGAQSFVALCKLTKILGEVLPIIYSLRREALEHTLKTLRRIETYIDDWQDSLPSWLNPDDVLFSRNQPGALNLRLSFLAVKMCIRRVALQATRVLDDEESRYRQVQCIKAGSTLIDFVVSLSVDETKAFWLPYTAYHFVSAATLMMRCALEAETDAGANDCVKSARKLIDYLRKMKSDTNWDLADICLGQCESMVKHMSEGDYLEYRRRKVASDRSQHVQPQFQATGRADMGHVDENGHVADAQSTLHNSTVVMTDGFLCDDTRMLEDWQEYMPENFYFPELWQVSHNDLERWT</sequence>
<dbReference type="EMBL" id="JARVKF010000101">
    <property type="protein sequence ID" value="KAK9422945.1"/>
    <property type="molecule type" value="Genomic_DNA"/>
</dbReference>